<evidence type="ECO:0000256" key="5">
    <source>
        <dbReference type="ARBA" id="ARBA00022519"/>
    </source>
</evidence>
<evidence type="ECO:0000256" key="2">
    <source>
        <dbReference type="ARBA" id="ARBA00006555"/>
    </source>
</evidence>
<evidence type="ECO:0000259" key="11">
    <source>
        <dbReference type="PROSITE" id="PS52015"/>
    </source>
</evidence>
<reference evidence="12 13" key="1">
    <citation type="submission" date="2018-11" db="EMBL/GenBank/DDBJ databases">
        <title>Genome squencing of methanotrophic bacteria isolated from alkaline groundwater in Korea.</title>
        <authorList>
            <person name="Nguyen L.N."/>
        </authorList>
    </citation>
    <scope>NUCLEOTIDE SEQUENCE [LARGE SCALE GENOMIC DNA]</scope>
    <source>
        <strain evidence="12 13">GW6</strain>
    </source>
</reference>
<organism evidence="12 13">
    <name type="scientific">Methylocystis rosea</name>
    <dbReference type="NCBI Taxonomy" id="173366"/>
    <lineage>
        <taxon>Bacteria</taxon>
        <taxon>Pseudomonadati</taxon>
        <taxon>Pseudomonadota</taxon>
        <taxon>Alphaproteobacteria</taxon>
        <taxon>Hyphomicrobiales</taxon>
        <taxon>Methylocystaceae</taxon>
        <taxon>Methylocystis</taxon>
    </lineage>
</organism>
<dbReference type="Gene3D" id="3.30.1150.10">
    <property type="match status" value="1"/>
</dbReference>
<feature type="compositionally biased region" description="Low complexity" evidence="10">
    <location>
        <begin position="127"/>
        <end position="144"/>
    </location>
</feature>
<dbReference type="RefSeq" id="WP_124739794.1">
    <property type="nucleotide sequence ID" value="NZ_CP034086.1"/>
</dbReference>
<dbReference type="PANTHER" id="PTHR33446:SF2">
    <property type="entry name" value="PROTEIN TONB"/>
    <property type="match status" value="1"/>
</dbReference>
<dbReference type="Proteomes" id="UP000273982">
    <property type="component" value="Chromosome"/>
</dbReference>
<dbReference type="Pfam" id="PF13103">
    <property type="entry name" value="TonB_2"/>
    <property type="match status" value="1"/>
</dbReference>
<feature type="compositionally biased region" description="Basic and acidic residues" evidence="10">
    <location>
        <begin position="90"/>
        <end position="125"/>
    </location>
</feature>
<dbReference type="GO" id="GO:0031992">
    <property type="term" value="F:energy transducer activity"/>
    <property type="evidence" value="ECO:0007669"/>
    <property type="project" value="TreeGrafter"/>
</dbReference>
<evidence type="ECO:0000256" key="7">
    <source>
        <dbReference type="ARBA" id="ARBA00022927"/>
    </source>
</evidence>
<dbReference type="GO" id="GO:0098797">
    <property type="term" value="C:plasma membrane protein complex"/>
    <property type="evidence" value="ECO:0007669"/>
    <property type="project" value="TreeGrafter"/>
</dbReference>
<feature type="domain" description="TonB C-terminal" evidence="11">
    <location>
        <begin position="172"/>
        <end position="263"/>
    </location>
</feature>
<dbReference type="NCBIfam" id="TIGR01352">
    <property type="entry name" value="tonB_Cterm"/>
    <property type="match status" value="1"/>
</dbReference>
<keyword evidence="9" id="KW-0472">Membrane</keyword>
<dbReference type="AlphaFoldDB" id="A0A3G8M879"/>
<comment type="subcellular location">
    <subcellularLocation>
        <location evidence="1">Cell inner membrane</location>
        <topology evidence="1">Single-pass membrane protein</topology>
        <orientation evidence="1">Periplasmic side</orientation>
    </subcellularLocation>
</comment>
<sequence length="263" mass="27559">MSAAAALQKPQSNGKLWGAAVALALFLHVGGAVAALVTLRGDLDEDASGAPAIELSLEPAAPRDAEAADLPPGPLSDEAAAAAPSVAASEAKETNEERITHAESEDAEFTHNVRPEKPIEEEKKHQAQPVVSAESAASEATAPPKSDADRQSDRPVAPVQGADAVANAVKLTWQKALLSHLNRHKRYPGAAGRRSAEASVSFTLDRHGHVVSYSIKRSAGHPLFDDAALAMMKRADPVPPPPPVIADEGLTFEVPVQFRIGKK</sequence>
<dbReference type="InterPro" id="IPR006260">
    <property type="entry name" value="TonB/TolA_C"/>
</dbReference>
<keyword evidence="3" id="KW-0813">Transport</keyword>
<evidence type="ECO:0000256" key="3">
    <source>
        <dbReference type="ARBA" id="ARBA00022448"/>
    </source>
</evidence>
<dbReference type="InterPro" id="IPR037682">
    <property type="entry name" value="TonB_C"/>
</dbReference>
<dbReference type="KEGG" id="mros:EHO51_16555"/>
<feature type="compositionally biased region" description="Low complexity" evidence="10">
    <location>
        <begin position="76"/>
        <end position="89"/>
    </location>
</feature>
<comment type="similarity">
    <text evidence="2">Belongs to the TonB family.</text>
</comment>
<proteinExistence type="inferred from homology"/>
<dbReference type="EMBL" id="CP034086">
    <property type="protein sequence ID" value="AZG78209.1"/>
    <property type="molecule type" value="Genomic_DNA"/>
</dbReference>
<dbReference type="InterPro" id="IPR051045">
    <property type="entry name" value="TonB-dependent_transducer"/>
</dbReference>
<dbReference type="SUPFAM" id="SSF74653">
    <property type="entry name" value="TolA/TonB C-terminal domain"/>
    <property type="match status" value="1"/>
</dbReference>
<protein>
    <submittedName>
        <fullName evidence="12">Energy transducer TonB</fullName>
    </submittedName>
</protein>
<dbReference type="GO" id="GO:0015031">
    <property type="term" value="P:protein transport"/>
    <property type="evidence" value="ECO:0007669"/>
    <property type="project" value="UniProtKB-KW"/>
</dbReference>
<dbReference type="GO" id="GO:0055085">
    <property type="term" value="P:transmembrane transport"/>
    <property type="evidence" value="ECO:0007669"/>
    <property type="project" value="InterPro"/>
</dbReference>
<evidence type="ECO:0000313" key="13">
    <source>
        <dbReference type="Proteomes" id="UP000273982"/>
    </source>
</evidence>
<name>A0A3G8M879_9HYPH</name>
<evidence type="ECO:0000256" key="1">
    <source>
        <dbReference type="ARBA" id="ARBA00004383"/>
    </source>
</evidence>
<dbReference type="PANTHER" id="PTHR33446">
    <property type="entry name" value="PROTEIN TONB-RELATED"/>
    <property type="match status" value="1"/>
</dbReference>
<evidence type="ECO:0000256" key="9">
    <source>
        <dbReference type="ARBA" id="ARBA00023136"/>
    </source>
</evidence>
<dbReference type="PROSITE" id="PS52015">
    <property type="entry name" value="TONB_CTD"/>
    <property type="match status" value="1"/>
</dbReference>
<evidence type="ECO:0000256" key="8">
    <source>
        <dbReference type="ARBA" id="ARBA00022989"/>
    </source>
</evidence>
<keyword evidence="4" id="KW-1003">Cell membrane</keyword>
<keyword evidence="5" id="KW-0997">Cell inner membrane</keyword>
<accession>A0A3G8M879</accession>
<evidence type="ECO:0000313" key="12">
    <source>
        <dbReference type="EMBL" id="AZG78209.1"/>
    </source>
</evidence>
<feature type="region of interest" description="Disordered" evidence="10">
    <location>
        <begin position="55"/>
        <end position="157"/>
    </location>
</feature>
<keyword evidence="7" id="KW-0653">Protein transport</keyword>
<evidence type="ECO:0000256" key="6">
    <source>
        <dbReference type="ARBA" id="ARBA00022692"/>
    </source>
</evidence>
<keyword evidence="8" id="KW-1133">Transmembrane helix</keyword>
<keyword evidence="6" id="KW-0812">Transmembrane</keyword>
<evidence type="ECO:0000256" key="4">
    <source>
        <dbReference type="ARBA" id="ARBA00022475"/>
    </source>
</evidence>
<gene>
    <name evidence="12" type="ORF">EHO51_16555</name>
</gene>
<evidence type="ECO:0000256" key="10">
    <source>
        <dbReference type="SAM" id="MobiDB-lite"/>
    </source>
</evidence>